<feature type="domain" description="PDZ" evidence="2">
    <location>
        <begin position="110"/>
        <end position="190"/>
    </location>
</feature>
<reference evidence="3 4" key="1">
    <citation type="submission" date="2016-04" db="EMBL/GenBank/DDBJ databases">
        <title>The genome of Intoshia linei affirms orthonectids as highly simplified spiralians.</title>
        <authorList>
            <person name="Mikhailov K.V."/>
            <person name="Slusarev G.S."/>
            <person name="Nikitin M.A."/>
            <person name="Logacheva M.D."/>
            <person name="Penin A."/>
            <person name="Aleoshin V."/>
            <person name="Panchin Y.V."/>
        </authorList>
    </citation>
    <scope>NUCLEOTIDE SEQUENCE [LARGE SCALE GENOMIC DNA]</scope>
    <source>
        <strain evidence="3">Intl2013</strain>
        <tissue evidence="3">Whole animal</tissue>
    </source>
</reference>
<protein>
    <recommendedName>
        <fullName evidence="2">PDZ domain-containing protein</fullName>
    </recommendedName>
</protein>
<dbReference type="InterPro" id="IPR001478">
    <property type="entry name" value="PDZ"/>
</dbReference>
<comment type="caution">
    <text evidence="3">The sequence shown here is derived from an EMBL/GenBank/DDBJ whole genome shotgun (WGS) entry which is preliminary data.</text>
</comment>
<evidence type="ECO:0000313" key="3">
    <source>
        <dbReference type="EMBL" id="OAF68838.1"/>
    </source>
</evidence>
<gene>
    <name evidence="3" type="ORF">A3Q56_03358</name>
</gene>
<dbReference type="Proteomes" id="UP000078046">
    <property type="component" value="Unassembled WGS sequence"/>
</dbReference>
<keyword evidence="4" id="KW-1185">Reference proteome</keyword>
<accession>A0A177B3J2</accession>
<organism evidence="3 4">
    <name type="scientific">Intoshia linei</name>
    <dbReference type="NCBI Taxonomy" id="1819745"/>
    <lineage>
        <taxon>Eukaryota</taxon>
        <taxon>Metazoa</taxon>
        <taxon>Spiralia</taxon>
        <taxon>Lophotrochozoa</taxon>
        <taxon>Mesozoa</taxon>
        <taxon>Orthonectida</taxon>
        <taxon>Rhopaluridae</taxon>
        <taxon>Intoshia</taxon>
    </lineage>
</organism>
<evidence type="ECO:0000256" key="1">
    <source>
        <dbReference type="SAM" id="Coils"/>
    </source>
</evidence>
<dbReference type="InterPro" id="IPR036034">
    <property type="entry name" value="PDZ_sf"/>
</dbReference>
<evidence type="ECO:0000313" key="4">
    <source>
        <dbReference type="Proteomes" id="UP000078046"/>
    </source>
</evidence>
<dbReference type="Gene3D" id="2.30.42.10">
    <property type="match status" value="1"/>
</dbReference>
<dbReference type="EMBL" id="LWCA01000379">
    <property type="protein sequence ID" value="OAF68838.1"/>
    <property type="molecule type" value="Genomic_DNA"/>
</dbReference>
<dbReference type="AlphaFoldDB" id="A0A177B3J2"/>
<name>A0A177B3J2_9BILA</name>
<sequence length="283" mass="32400">MKMGKKCSKERITICCTSNMDGTDKQKLMVFGKSKMLRSFKGYDPPVYYTSSKSSLNELENEKKNANNELSPVITKVSSIENVSMEDKNTVQDYSSVKEIKIIQHNELSKITIRYSLSDPLGINFYLRGDQLYVLNIAIGGSVDYDGRLFQNDKILKINNHIIKKDDLDDCYKYMLSNAEEVVFIIVRQNKNFDSFFVGNIVKIDTKETPVLGLFFSQFGNTKQIYVSKKSSNCKLNNVHVGDIVTTINSVDIKNINLWHFFVKISMIKERLELIFNHPTAIP</sequence>
<dbReference type="SMART" id="SM00228">
    <property type="entry name" value="PDZ"/>
    <property type="match status" value="1"/>
</dbReference>
<evidence type="ECO:0000259" key="2">
    <source>
        <dbReference type="PROSITE" id="PS50106"/>
    </source>
</evidence>
<keyword evidence="1" id="KW-0175">Coiled coil</keyword>
<proteinExistence type="predicted"/>
<dbReference type="PROSITE" id="PS50106">
    <property type="entry name" value="PDZ"/>
    <property type="match status" value="1"/>
</dbReference>
<feature type="coiled-coil region" evidence="1">
    <location>
        <begin position="49"/>
        <end position="76"/>
    </location>
</feature>
<dbReference type="SUPFAM" id="SSF50156">
    <property type="entry name" value="PDZ domain-like"/>
    <property type="match status" value="1"/>
</dbReference>